<reference evidence="8" key="1">
    <citation type="journal article" date="2023" name="Insect Mol. Biol.">
        <title>Genome sequencing provides insights into the evolution of gene families encoding plant cell wall-degrading enzymes in longhorned beetles.</title>
        <authorList>
            <person name="Shin N.R."/>
            <person name="Okamura Y."/>
            <person name="Kirsch R."/>
            <person name="Pauchet Y."/>
        </authorList>
    </citation>
    <scope>NUCLEOTIDE SEQUENCE</scope>
    <source>
        <strain evidence="8">MMC_N1</strain>
    </source>
</reference>
<dbReference type="Gene3D" id="3.30.40.10">
    <property type="entry name" value="Zinc/RING finger domain, C3HC4 (zinc finger)"/>
    <property type="match status" value="1"/>
</dbReference>
<dbReference type="InterPro" id="IPR003111">
    <property type="entry name" value="Lon_prtase_N"/>
</dbReference>
<comment type="caution">
    <text evidence="8">The sequence shown here is derived from an EMBL/GenBank/DDBJ whole genome shotgun (WGS) entry which is preliminary data.</text>
</comment>
<feature type="domain" description="Lon N-terminal" evidence="7">
    <location>
        <begin position="200"/>
        <end position="403"/>
    </location>
</feature>
<dbReference type="Gene3D" id="2.30.130.40">
    <property type="entry name" value="LON domain-like"/>
    <property type="match status" value="1"/>
</dbReference>
<feature type="domain" description="RING-type" evidence="6">
    <location>
        <begin position="118"/>
        <end position="155"/>
    </location>
</feature>
<dbReference type="Pfam" id="PF02190">
    <property type="entry name" value="LON_substr_bdg"/>
    <property type="match status" value="1"/>
</dbReference>
<dbReference type="PROSITE" id="PS00518">
    <property type="entry name" value="ZF_RING_1"/>
    <property type="match status" value="1"/>
</dbReference>
<evidence type="ECO:0008006" key="10">
    <source>
        <dbReference type="Google" id="ProtNLM"/>
    </source>
</evidence>
<keyword evidence="1" id="KW-0479">Metal-binding</keyword>
<evidence type="ECO:0000256" key="1">
    <source>
        <dbReference type="ARBA" id="ARBA00022723"/>
    </source>
</evidence>
<evidence type="ECO:0000256" key="4">
    <source>
        <dbReference type="PROSITE-ProRule" id="PRU00175"/>
    </source>
</evidence>
<evidence type="ECO:0000256" key="2">
    <source>
        <dbReference type="ARBA" id="ARBA00022771"/>
    </source>
</evidence>
<dbReference type="EMBL" id="JAPWTJ010000073">
    <property type="protein sequence ID" value="KAJ8983463.1"/>
    <property type="molecule type" value="Genomic_DNA"/>
</dbReference>
<keyword evidence="3" id="KW-0862">Zinc</keyword>
<dbReference type="InterPro" id="IPR015947">
    <property type="entry name" value="PUA-like_sf"/>
</dbReference>
<dbReference type="SMART" id="SM00184">
    <property type="entry name" value="RING"/>
    <property type="match status" value="1"/>
</dbReference>
<name>A0ABQ9JYQ4_9CUCU</name>
<dbReference type="InterPro" id="IPR017907">
    <property type="entry name" value="Znf_RING_CS"/>
</dbReference>
<organism evidence="8 9">
    <name type="scientific">Molorchus minor</name>
    <dbReference type="NCBI Taxonomy" id="1323400"/>
    <lineage>
        <taxon>Eukaryota</taxon>
        <taxon>Metazoa</taxon>
        <taxon>Ecdysozoa</taxon>
        <taxon>Arthropoda</taxon>
        <taxon>Hexapoda</taxon>
        <taxon>Insecta</taxon>
        <taxon>Pterygota</taxon>
        <taxon>Neoptera</taxon>
        <taxon>Endopterygota</taxon>
        <taxon>Coleoptera</taxon>
        <taxon>Polyphaga</taxon>
        <taxon>Cucujiformia</taxon>
        <taxon>Chrysomeloidea</taxon>
        <taxon>Cerambycidae</taxon>
        <taxon>Lamiinae</taxon>
        <taxon>Monochamini</taxon>
        <taxon>Molorchus</taxon>
    </lineage>
</organism>
<dbReference type="PROSITE" id="PS51787">
    <property type="entry name" value="LON_N"/>
    <property type="match status" value="1"/>
</dbReference>
<dbReference type="SUPFAM" id="SSF57850">
    <property type="entry name" value="RING/U-box"/>
    <property type="match status" value="1"/>
</dbReference>
<dbReference type="Proteomes" id="UP001162164">
    <property type="component" value="Unassembled WGS sequence"/>
</dbReference>
<evidence type="ECO:0000259" key="6">
    <source>
        <dbReference type="PROSITE" id="PS50089"/>
    </source>
</evidence>
<evidence type="ECO:0000313" key="8">
    <source>
        <dbReference type="EMBL" id="KAJ8983463.1"/>
    </source>
</evidence>
<sequence>MSNLLDVVFPDASDILGMQPRYHLRSRYAGLQINNDTNYKISNFIHKTSGEISRHMKEKKVLRDKLHFSPHDLWFGENRENCEHFRDTLKNVFKEVDGIKEAALKTSWDCIRISDLECILCSRCLLDPVTTGCGHTFCRGCLTRVLDHRLACPLCMAPLSVRDYSRGSTEVLQPAIQFLVPRDFNERVKFSLRESTMLEKSSIPVFICTNAFPGVACPLYVYEPRYRLLARRCLLSPTKRFAMASKDSSGDRFVFCGTILEVKDAINLEDGRFILTTIGVRRFRVIDRGEQDGYDTAKVQYIKDNTIPSEKLPEMIALHEKVHTKASKWIRSLRPKVLAEVERLIGQMPRVEKNWASLPDGPSWTWWLMPILPLNSQLQVGFLNTTSLEKRLRAIDKMFEHMNVHMKALEKNNLACSQDEDDPLESCSESERSFELPFNDN</sequence>
<proteinExistence type="predicted"/>
<protein>
    <recommendedName>
        <fullName evidence="10">LON peptidase N-terminal domain and RING finger protein 3</fullName>
    </recommendedName>
</protein>
<keyword evidence="9" id="KW-1185">Reference proteome</keyword>
<dbReference type="Pfam" id="PF13923">
    <property type="entry name" value="zf-C3HC4_2"/>
    <property type="match status" value="1"/>
</dbReference>
<dbReference type="PROSITE" id="PS50089">
    <property type="entry name" value="ZF_RING_2"/>
    <property type="match status" value="1"/>
</dbReference>
<evidence type="ECO:0000256" key="3">
    <source>
        <dbReference type="ARBA" id="ARBA00022833"/>
    </source>
</evidence>
<accession>A0ABQ9JYQ4</accession>
<dbReference type="CDD" id="cd16514">
    <property type="entry name" value="RING-HC_LONFs_rpt2"/>
    <property type="match status" value="1"/>
</dbReference>
<evidence type="ECO:0000259" key="7">
    <source>
        <dbReference type="PROSITE" id="PS51787"/>
    </source>
</evidence>
<evidence type="ECO:0000313" key="9">
    <source>
        <dbReference type="Proteomes" id="UP001162164"/>
    </source>
</evidence>
<keyword evidence="2 4" id="KW-0863">Zinc-finger</keyword>
<feature type="region of interest" description="Disordered" evidence="5">
    <location>
        <begin position="419"/>
        <end position="441"/>
    </location>
</feature>
<dbReference type="SUPFAM" id="SSF88697">
    <property type="entry name" value="PUA domain-like"/>
    <property type="match status" value="1"/>
</dbReference>
<dbReference type="PANTHER" id="PTHR23327">
    <property type="entry name" value="RING FINGER PROTEIN 127"/>
    <property type="match status" value="1"/>
</dbReference>
<gene>
    <name evidence="8" type="ORF">NQ317_014921</name>
</gene>
<dbReference type="InterPro" id="IPR013083">
    <property type="entry name" value="Znf_RING/FYVE/PHD"/>
</dbReference>
<evidence type="ECO:0000256" key="5">
    <source>
        <dbReference type="SAM" id="MobiDB-lite"/>
    </source>
</evidence>
<dbReference type="SMART" id="SM00464">
    <property type="entry name" value="LON"/>
    <property type="match status" value="1"/>
</dbReference>
<dbReference type="PANTHER" id="PTHR23327:SF42">
    <property type="entry name" value="LON PEPTIDASE N-TERMINAL DOMAIN AND RING FINGER PROTEIN C14F5.10C"/>
    <property type="match status" value="1"/>
</dbReference>
<dbReference type="InterPro" id="IPR046336">
    <property type="entry name" value="Lon_prtase_N_sf"/>
</dbReference>
<dbReference type="InterPro" id="IPR001841">
    <property type="entry name" value="Znf_RING"/>
</dbReference>